<evidence type="ECO:0000313" key="1">
    <source>
        <dbReference type="EMBL" id="KAJ9113540.1"/>
    </source>
</evidence>
<dbReference type="Proteomes" id="UP001230649">
    <property type="component" value="Unassembled WGS sequence"/>
</dbReference>
<evidence type="ECO:0000313" key="2">
    <source>
        <dbReference type="Proteomes" id="UP001230649"/>
    </source>
</evidence>
<name>A0ACC2WQI9_9TREE</name>
<keyword evidence="2" id="KW-1185">Reference proteome</keyword>
<gene>
    <name evidence="1" type="ORF">QFC20_001891</name>
</gene>
<organism evidence="1 2">
    <name type="scientific">Naganishia adeliensis</name>
    <dbReference type="NCBI Taxonomy" id="92952"/>
    <lineage>
        <taxon>Eukaryota</taxon>
        <taxon>Fungi</taxon>
        <taxon>Dikarya</taxon>
        <taxon>Basidiomycota</taxon>
        <taxon>Agaricomycotina</taxon>
        <taxon>Tremellomycetes</taxon>
        <taxon>Filobasidiales</taxon>
        <taxon>Filobasidiaceae</taxon>
        <taxon>Naganishia</taxon>
    </lineage>
</organism>
<sequence length="479" mass="50377">MSNPSEIACAEEGTNGFTERTGDEIDESPASVPLEKVEQRASRLASSSSISASSAGIAPIVELASNSSTVNDSSTSSLGITTLSATSHITKDNGALSDSSTTTDPEAYQPARASRRSARGKGDKANKKAKKLALREKEKEVEMTQQRATAAAPSSAGVGSASALASGSASVVGHLQAPDTYGGPTDPTDLALAQRPFDTYAAELAIENNMPYRHQNDDRSSRNRSIPARNPAFATAPMRRMAETIAQVASEGIEEQALQSTGPSGTGSPPPQNVTIPQDEAVNTSSAVNDISSEAISVAMLAATSLGDDAASVSSSTTDPEAYVPARQYPWRSANRRALRGKAKKAKQLEKEQALKEKEEEERLAQQASVSSSSLTGLGEVSTAPRGSYSAFGELQSSHIARDPTNAVPRSIRPFLLTITAAVPVPSRLYYPSPVYPIMLVYNIVAYKDSKPIEQTPWIAAAPSILLTMTIVATHSKGL</sequence>
<dbReference type="EMBL" id="JASBWS010000012">
    <property type="protein sequence ID" value="KAJ9113540.1"/>
    <property type="molecule type" value="Genomic_DNA"/>
</dbReference>
<proteinExistence type="predicted"/>
<comment type="caution">
    <text evidence="1">The sequence shown here is derived from an EMBL/GenBank/DDBJ whole genome shotgun (WGS) entry which is preliminary data.</text>
</comment>
<accession>A0ACC2WQI9</accession>
<reference evidence="1" key="1">
    <citation type="submission" date="2023-04" db="EMBL/GenBank/DDBJ databases">
        <title>Draft Genome sequencing of Naganishia species isolated from polar environments using Oxford Nanopore Technology.</title>
        <authorList>
            <person name="Leo P."/>
            <person name="Venkateswaran K."/>
        </authorList>
    </citation>
    <scope>NUCLEOTIDE SEQUENCE</scope>
    <source>
        <strain evidence="1">MNA-CCFEE 5262</strain>
    </source>
</reference>
<protein>
    <submittedName>
        <fullName evidence="1">Uncharacterized protein</fullName>
    </submittedName>
</protein>